<reference evidence="2" key="1">
    <citation type="journal article" date="2015" name="Nature">
        <title>Complex archaea that bridge the gap between prokaryotes and eukaryotes.</title>
        <authorList>
            <person name="Spang A."/>
            <person name="Saw J.H."/>
            <person name="Jorgensen S.L."/>
            <person name="Zaremba-Niedzwiedzka K."/>
            <person name="Martijn J."/>
            <person name="Lind A.E."/>
            <person name="van Eijk R."/>
            <person name="Schleper C."/>
            <person name="Guy L."/>
            <person name="Ettema T.J."/>
        </authorList>
    </citation>
    <scope>NUCLEOTIDE SEQUENCE</scope>
</reference>
<name>A0A0F8Z155_9ZZZZ</name>
<dbReference type="EMBL" id="LAZR01050389">
    <property type="protein sequence ID" value="KKK87467.1"/>
    <property type="molecule type" value="Genomic_DNA"/>
</dbReference>
<comment type="caution">
    <text evidence="2">The sequence shown here is derived from an EMBL/GenBank/DDBJ whole genome shotgun (WGS) entry which is preliminary data.</text>
</comment>
<feature type="region of interest" description="Disordered" evidence="1">
    <location>
        <begin position="88"/>
        <end position="108"/>
    </location>
</feature>
<accession>A0A0F8Z155</accession>
<gene>
    <name evidence="2" type="ORF">LCGC14_2752960</name>
</gene>
<dbReference type="AlphaFoldDB" id="A0A0F8Z155"/>
<evidence type="ECO:0000256" key="1">
    <source>
        <dbReference type="SAM" id="MobiDB-lite"/>
    </source>
</evidence>
<evidence type="ECO:0000313" key="2">
    <source>
        <dbReference type="EMBL" id="KKK87467.1"/>
    </source>
</evidence>
<sequence length="108" mass="11924">MTPEPRVPGQPDYLDNTARLVARAELELEAKGYPPGVVRSAIERAWGQANHWASMLDPDMRERAFERFMAAELEKADAWCLGIKKAVDNLGPAPPPDQAGQTDQPVVE</sequence>
<proteinExistence type="predicted"/>
<organism evidence="2">
    <name type="scientific">marine sediment metagenome</name>
    <dbReference type="NCBI Taxonomy" id="412755"/>
    <lineage>
        <taxon>unclassified sequences</taxon>
        <taxon>metagenomes</taxon>
        <taxon>ecological metagenomes</taxon>
    </lineage>
</organism>
<feature type="compositionally biased region" description="Polar residues" evidence="1">
    <location>
        <begin position="99"/>
        <end position="108"/>
    </location>
</feature>
<protein>
    <submittedName>
        <fullName evidence="2">Uncharacterized protein</fullName>
    </submittedName>
</protein>